<dbReference type="PATRIC" id="fig|1172194.4.peg.4426"/>
<organism evidence="1 2">
    <name type="scientific">Hydrocarboniphaga effusa AP103</name>
    <dbReference type="NCBI Taxonomy" id="1172194"/>
    <lineage>
        <taxon>Bacteria</taxon>
        <taxon>Pseudomonadati</taxon>
        <taxon>Pseudomonadota</taxon>
        <taxon>Gammaproteobacteria</taxon>
        <taxon>Nevskiales</taxon>
        <taxon>Nevskiaceae</taxon>
        <taxon>Hydrocarboniphaga</taxon>
    </lineage>
</organism>
<dbReference type="SUPFAM" id="SSF53254">
    <property type="entry name" value="Phosphoglycerate mutase-like"/>
    <property type="match status" value="1"/>
</dbReference>
<dbReference type="InterPro" id="IPR013078">
    <property type="entry name" value="His_Pase_superF_clade-1"/>
</dbReference>
<dbReference type="OrthoDB" id="9810154at2"/>
<comment type="caution">
    <text evidence="1">The sequence shown here is derived from an EMBL/GenBank/DDBJ whole genome shotgun (WGS) entry which is preliminary data.</text>
</comment>
<dbReference type="AlphaFoldDB" id="I7Z8I5"/>
<protein>
    <recommendedName>
        <fullName evidence="3">Phosphohistidine phosphatase, SixA</fullName>
    </recommendedName>
</protein>
<dbReference type="RefSeq" id="WP_007187499.1">
    <property type="nucleotide sequence ID" value="NZ_AKGD01000004.1"/>
</dbReference>
<accession>I7Z8I5</accession>
<dbReference type="EMBL" id="AKGD01000004">
    <property type="protein sequence ID" value="EIT68129.1"/>
    <property type="molecule type" value="Genomic_DNA"/>
</dbReference>
<dbReference type="Proteomes" id="UP000003704">
    <property type="component" value="Unassembled WGS sequence"/>
</dbReference>
<evidence type="ECO:0000313" key="1">
    <source>
        <dbReference type="EMBL" id="EIT68129.1"/>
    </source>
</evidence>
<evidence type="ECO:0000313" key="2">
    <source>
        <dbReference type="Proteomes" id="UP000003704"/>
    </source>
</evidence>
<gene>
    <name evidence="1" type="ORF">WQQ_45640</name>
</gene>
<dbReference type="PANTHER" id="PTHR47623:SF1">
    <property type="entry name" value="OS09G0287300 PROTEIN"/>
    <property type="match status" value="1"/>
</dbReference>
<dbReference type="CDD" id="cd07067">
    <property type="entry name" value="HP_PGM_like"/>
    <property type="match status" value="1"/>
</dbReference>
<dbReference type="Pfam" id="PF00300">
    <property type="entry name" value="His_Phos_1"/>
    <property type="match status" value="1"/>
</dbReference>
<dbReference type="InterPro" id="IPR029033">
    <property type="entry name" value="His_PPase_superfam"/>
</dbReference>
<dbReference type="PANTHER" id="PTHR47623">
    <property type="entry name" value="OS09G0287300 PROTEIN"/>
    <property type="match status" value="1"/>
</dbReference>
<sequence>MRTLTLIRHAKSSWDDPKIEDFHRPLNERGFRDAPVMAQRLGNLLDATPQLVASPALRTTTTARIFAEVLGIAESSIRFEPPIYDATAAELLAVVRELDDAYPNVALFGHNPGLTDLSHRLARCTFGEMPTCAMAVLEFDVDRWADVAHGRLFAYSFPKERQ</sequence>
<dbReference type="STRING" id="1172194.WQQ_45640"/>
<dbReference type="Gene3D" id="3.40.50.1240">
    <property type="entry name" value="Phosphoglycerate mutase-like"/>
    <property type="match status" value="1"/>
</dbReference>
<evidence type="ECO:0008006" key="3">
    <source>
        <dbReference type="Google" id="ProtNLM"/>
    </source>
</evidence>
<name>I7Z8I5_9GAMM</name>
<keyword evidence="2" id="KW-1185">Reference proteome</keyword>
<proteinExistence type="predicted"/>
<reference evidence="1 2" key="1">
    <citation type="journal article" date="2012" name="J. Bacteriol.">
        <title>Genome Sequence of n-Alkane-Degrading Hydrocarboniphaga effusa Strain AP103T (ATCC BAA-332T).</title>
        <authorList>
            <person name="Chang H.K."/>
            <person name="Zylstra G.J."/>
            <person name="Chae J.C."/>
        </authorList>
    </citation>
    <scope>NUCLEOTIDE SEQUENCE [LARGE SCALE GENOMIC DNA]</scope>
    <source>
        <strain evidence="1 2">AP103</strain>
    </source>
</reference>